<organism evidence="8 9">
    <name type="scientific">Ostreobium quekettii</name>
    <dbReference type="NCBI Taxonomy" id="121088"/>
    <lineage>
        <taxon>Eukaryota</taxon>
        <taxon>Viridiplantae</taxon>
        <taxon>Chlorophyta</taxon>
        <taxon>core chlorophytes</taxon>
        <taxon>Ulvophyceae</taxon>
        <taxon>TCBD clade</taxon>
        <taxon>Bryopsidales</taxon>
        <taxon>Ostreobineae</taxon>
        <taxon>Ostreobiaceae</taxon>
        <taxon>Ostreobium</taxon>
    </lineage>
</organism>
<comment type="similarity">
    <text evidence="1 7">Belongs to the bacterial ribosomal protein bL17 family.</text>
</comment>
<comment type="caution">
    <text evidence="8">The sequence shown here is derived from an EMBL/GenBank/DDBJ whole genome shotgun (WGS) entry which is preliminary data.</text>
</comment>
<evidence type="ECO:0000256" key="1">
    <source>
        <dbReference type="ARBA" id="ARBA00008777"/>
    </source>
</evidence>
<keyword evidence="9" id="KW-1185">Reference proteome</keyword>
<evidence type="ECO:0000256" key="5">
    <source>
        <dbReference type="ARBA" id="ARBA00077677"/>
    </source>
</evidence>
<dbReference type="FunFam" id="3.90.1030.10:FF:000001">
    <property type="entry name" value="50S ribosomal protein L17"/>
    <property type="match status" value="1"/>
</dbReference>
<evidence type="ECO:0000256" key="3">
    <source>
        <dbReference type="ARBA" id="ARBA00023274"/>
    </source>
</evidence>
<evidence type="ECO:0000313" key="9">
    <source>
        <dbReference type="Proteomes" id="UP000708148"/>
    </source>
</evidence>
<dbReference type="Gene3D" id="3.90.1030.10">
    <property type="entry name" value="Ribosomal protein L17"/>
    <property type="match status" value="1"/>
</dbReference>
<name>A0A8S1IPS8_9CHLO</name>
<dbReference type="GO" id="GO:0006412">
    <property type="term" value="P:translation"/>
    <property type="evidence" value="ECO:0007669"/>
    <property type="project" value="InterPro"/>
</dbReference>
<dbReference type="PANTHER" id="PTHR14413:SF16">
    <property type="entry name" value="LARGE RIBOSOMAL SUBUNIT PROTEIN BL17M"/>
    <property type="match status" value="1"/>
</dbReference>
<proteinExistence type="inferred from homology"/>
<dbReference type="NCBIfam" id="TIGR00059">
    <property type="entry name" value="L17"/>
    <property type="match status" value="1"/>
</dbReference>
<evidence type="ECO:0000256" key="7">
    <source>
        <dbReference type="RuleBase" id="RU000660"/>
    </source>
</evidence>
<dbReference type="PROSITE" id="PS01167">
    <property type="entry name" value="RIBOSOMAL_L17"/>
    <property type="match status" value="1"/>
</dbReference>
<evidence type="ECO:0000256" key="4">
    <source>
        <dbReference type="ARBA" id="ARBA00072708"/>
    </source>
</evidence>
<dbReference type="InterPro" id="IPR047859">
    <property type="entry name" value="Ribosomal_bL17_CS"/>
</dbReference>
<evidence type="ECO:0000256" key="2">
    <source>
        <dbReference type="ARBA" id="ARBA00022980"/>
    </source>
</evidence>
<dbReference type="GO" id="GO:0022625">
    <property type="term" value="C:cytosolic large ribosomal subunit"/>
    <property type="evidence" value="ECO:0007669"/>
    <property type="project" value="TreeGrafter"/>
</dbReference>
<evidence type="ECO:0000256" key="6">
    <source>
        <dbReference type="ARBA" id="ARBA00082728"/>
    </source>
</evidence>
<sequence length="117" mass="13714">MRHGRRVKRLGRPADQRKALMRGLVTEVLRHGKITTTKVRAKAMRPYVDKMITLAKRGDLHARRQALAYIYDRDLVRNLFNKVPERYGDRNGGYCRVTPEYKRRQGDGTELYSIELV</sequence>
<protein>
    <recommendedName>
        <fullName evidence="4">Large ribosomal subunit protein bL17c</fullName>
    </recommendedName>
    <alternativeName>
        <fullName evidence="5">50S ribosomal protein L17, chloroplastic</fullName>
    </alternativeName>
    <alternativeName>
        <fullName evidence="6">CL17</fullName>
    </alternativeName>
</protein>
<evidence type="ECO:0000313" key="8">
    <source>
        <dbReference type="EMBL" id="CAD7695638.1"/>
    </source>
</evidence>
<dbReference type="PANTHER" id="PTHR14413">
    <property type="entry name" value="RIBOSOMAL PROTEIN L17"/>
    <property type="match status" value="1"/>
</dbReference>
<dbReference type="OrthoDB" id="275000at2759"/>
<gene>
    <name evidence="8" type="ORF">OSTQU699_LOCUS999</name>
</gene>
<dbReference type="SUPFAM" id="SSF64263">
    <property type="entry name" value="Prokaryotic ribosomal protein L17"/>
    <property type="match status" value="1"/>
</dbReference>
<dbReference type="HAMAP" id="MF_01368">
    <property type="entry name" value="Ribosomal_bL17"/>
    <property type="match status" value="1"/>
</dbReference>
<keyword evidence="2 7" id="KW-0689">Ribosomal protein</keyword>
<dbReference type="InterPro" id="IPR036373">
    <property type="entry name" value="Ribosomal_bL17_sf"/>
</dbReference>
<reference evidence="8" key="1">
    <citation type="submission" date="2020-12" db="EMBL/GenBank/DDBJ databases">
        <authorList>
            <person name="Iha C."/>
        </authorList>
    </citation>
    <scope>NUCLEOTIDE SEQUENCE</scope>
</reference>
<dbReference type="Proteomes" id="UP000708148">
    <property type="component" value="Unassembled WGS sequence"/>
</dbReference>
<keyword evidence="3 7" id="KW-0687">Ribonucleoprotein</keyword>
<dbReference type="EMBL" id="CAJHUC010000370">
    <property type="protein sequence ID" value="CAD7695638.1"/>
    <property type="molecule type" value="Genomic_DNA"/>
</dbReference>
<dbReference type="GO" id="GO:0003735">
    <property type="term" value="F:structural constituent of ribosome"/>
    <property type="evidence" value="ECO:0007669"/>
    <property type="project" value="InterPro"/>
</dbReference>
<dbReference type="AlphaFoldDB" id="A0A8S1IPS8"/>
<accession>A0A8S1IPS8</accession>
<dbReference type="Pfam" id="PF01196">
    <property type="entry name" value="Ribosomal_L17"/>
    <property type="match status" value="1"/>
</dbReference>
<dbReference type="InterPro" id="IPR000456">
    <property type="entry name" value="Ribosomal_bL17"/>
</dbReference>